<sequence length="219" mass="24018">MCFRIDIECAAEGARSSGYIYTCEYTDGICVSLISIPFGTALGLARSRLHANPKSTALCGMSSAPAAAETTGGSQSREAGRDFNPRYIPRRNTSVACSRSTSQQPAARSAKTSLIRFTPERISRNSDSSSGKQTLIISDTRDFTVNLSSKLIRQHHGFMIEEDEGEEGKAEVETTMEAEGSKFHGATNRVTDYDVDRLQETTKLDKLKELNLLRCPNSY</sequence>
<keyword evidence="3" id="KW-1185">Reference proteome</keyword>
<dbReference type="AlphaFoldDB" id="A0A151XJL6"/>
<accession>A0A151XJL6</accession>
<organism evidence="2 3">
    <name type="scientific">Mycetomoellerius zeteki</name>
    <dbReference type="NCBI Taxonomy" id="64791"/>
    <lineage>
        <taxon>Eukaryota</taxon>
        <taxon>Metazoa</taxon>
        <taxon>Ecdysozoa</taxon>
        <taxon>Arthropoda</taxon>
        <taxon>Hexapoda</taxon>
        <taxon>Insecta</taxon>
        <taxon>Pterygota</taxon>
        <taxon>Neoptera</taxon>
        <taxon>Endopterygota</taxon>
        <taxon>Hymenoptera</taxon>
        <taxon>Apocrita</taxon>
        <taxon>Aculeata</taxon>
        <taxon>Formicoidea</taxon>
        <taxon>Formicidae</taxon>
        <taxon>Myrmicinae</taxon>
        <taxon>Mycetomoellerius</taxon>
    </lineage>
</organism>
<proteinExistence type="predicted"/>
<dbReference type="Proteomes" id="UP000075809">
    <property type="component" value="Unassembled WGS sequence"/>
</dbReference>
<evidence type="ECO:0000313" key="3">
    <source>
        <dbReference type="Proteomes" id="UP000075809"/>
    </source>
</evidence>
<evidence type="ECO:0000256" key="1">
    <source>
        <dbReference type="SAM" id="MobiDB-lite"/>
    </source>
</evidence>
<feature type="compositionally biased region" description="Polar residues" evidence="1">
    <location>
        <begin position="91"/>
        <end position="112"/>
    </location>
</feature>
<dbReference type="EMBL" id="KQ982052">
    <property type="protein sequence ID" value="KYQ60613.1"/>
    <property type="molecule type" value="Genomic_DNA"/>
</dbReference>
<evidence type="ECO:0000313" key="2">
    <source>
        <dbReference type="EMBL" id="KYQ60613.1"/>
    </source>
</evidence>
<name>A0A151XJL6_9HYME</name>
<reference evidence="2 3" key="1">
    <citation type="submission" date="2015-09" db="EMBL/GenBank/DDBJ databases">
        <title>Trachymyrmex zeteki WGS genome.</title>
        <authorList>
            <person name="Nygaard S."/>
            <person name="Hu H."/>
            <person name="Boomsma J."/>
            <person name="Zhang G."/>
        </authorList>
    </citation>
    <scope>NUCLEOTIDE SEQUENCE [LARGE SCALE GENOMIC DNA]</scope>
    <source>
        <strain evidence="2">Tzet28-1</strain>
        <tissue evidence="2">Whole body</tissue>
    </source>
</reference>
<gene>
    <name evidence="2" type="ORF">ALC60_00238</name>
</gene>
<protein>
    <submittedName>
        <fullName evidence="2">Uncharacterized protein</fullName>
    </submittedName>
</protein>
<feature type="region of interest" description="Disordered" evidence="1">
    <location>
        <begin position="67"/>
        <end position="132"/>
    </location>
</feature>